<organism evidence="2 3">
    <name type="scientific">Morganella morganii</name>
    <name type="common">Proteus morganii</name>
    <dbReference type="NCBI Taxonomy" id="582"/>
    <lineage>
        <taxon>Bacteria</taxon>
        <taxon>Pseudomonadati</taxon>
        <taxon>Pseudomonadota</taxon>
        <taxon>Gammaproteobacteria</taxon>
        <taxon>Enterobacterales</taxon>
        <taxon>Morganellaceae</taxon>
        <taxon>Morganella</taxon>
    </lineage>
</organism>
<dbReference type="PROSITE" id="PS51257">
    <property type="entry name" value="PROKAR_LIPOPROTEIN"/>
    <property type="match status" value="1"/>
</dbReference>
<name>A0A433ZPR6_MORMO</name>
<dbReference type="InterPro" id="IPR038161">
    <property type="entry name" value="VirB9/CagX/TrbG_C_sf"/>
</dbReference>
<gene>
    <name evidence="2" type="ORF">CKG00_18455</name>
</gene>
<evidence type="ECO:0000256" key="1">
    <source>
        <dbReference type="SAM" id="SignalP"/>
    </source>
</evidence>
<dbReference type="AlphaFoldDB" id="A0A433ZPR6"/>
<dbReference type="Proteomes" id="UP000286908">
    <property type="component" value="Unassembled WGS sequence"/>
</dbReference>
<proteinExistence type="predicted"/>
<feature type="signal peptide" evidence="1">
    <location>
        <begin position="1"/>
        <end position="21"/>
    </location>
</feature>
<reference evidence="2 3" key="1">
    <citation type="submission" date="2017-08" db="EMBL/GenBank/DDBJ databases">
        <title>Draft genome sequence of pheromone producing symbiont Morganella morganii, of the female New Zealand grass grub Costelytra giveni.</title>
        <authorList>
            <person name="Laugraud A."/>
            <person name="Young S.D."/>
            <person name="Hurst M.H."/>
        </authorList>
    </citation>
    <scope>NUCLEOTIDE SEQUENCE [LARGE SCALE GENOMIC DNA]</scope>
    <source>
        <strain evidence="2 3">MMsCG</strain>
    </source>
</reference>
<dbReference type="Gene3D" id="2.60.40.2500">
    <property type="match status" value="1"/>
</dbReference>
<dbReference type="OrthoDB" id="9773431at2"/>
<protein>
    <submittedName>
        <fullName evidence="2">Conjugal transfer protein</fullName>
    </submittedName>
</protein>
<dbReference type="InterPro" id="IPR010258">
    <property type="entry name" value="Conjugal_tfr_TrbG/VirB9/CagX"/>
</dbReference>
<comment type="caution">
    <text evidence="2">The sequence shown here is derived from an EMBL/GenBank/DDBJ whole genome shotgun (WGS) entry which is preliminary data.</text>
</comment>
<evidence type="ECO:0000313" key="2">
    <source>
        <dbReference type="EMBL" id="RUT64113.1"/>
    </source>
</evidence>
<dbReference type="EMBL" id="NRQY01000005">
    <property type="protein sequence ID" value="RUT64113.1"/>
    <property type="molecule type" value="Genomic_DNA"/>
</dbReference>
<feature type="chain" id="PRO_5019100977" evidence="1">
    <location>
        <begin position="22"/>
        <end position="272"/>
    </location>
</feature>
<sequence length="272" mass="29777">MKTKLFIVAALSLFVAQQAAGASCKQINWRNGDVVKVYSSLYQSTRLQLPEGSVMATKDAQVPNGLWQATGAANQILIQPNSAEEAGKSATITAFLNTGEVVDIEAVRVGRPNHQQCVVLNRAGMSSADRNSISGAYQGAAAYTAQGQRQIAEQQAQSKSDRDRAVTEALKKYRYYIYTRYNWETGNGFSGKNVISDVYDDGRFTYIRLAKPNRGLLAVITEQGGEEAIAPTKYDDAYHIYQISGIYPSFTLQLDGKKIKVTRSDNATHGES</sequence>
<evidence type="ECO:0000313" key="3">
    <source>
        <dbReference type="Proteomes" id="UP000286908"/>
    </source>
</evidence>
<accession>A0A433ZPR6</accession>
<dbReference type="Pfam" id="PF03524">
    <property type="entry name" value="CagX"/>
    <property type="match status" value="1"/>
</dbReference>
<keyword evidence="1" id="KW-0732">Signal</keyword>